<accession>A0A0F7SHA3</accession>
<evidence type="ECO:0000256" key="1">
    <source>
        <dbReference type="SAM" id="MobiDB-lite"/>
    </source>
</evidence>
<feature type="compositionally biased region" description="Acidic residues" evidence="1">
    <location>
        <begin position="213"/>
        <end position="225"/>
    </location>
</feature>
<dbReference type="EMBL" id="LN483249">
    <property type="protein sequence ID" value="CDZ97745.1"/>
    <property type="molecule type" value="Genomic_DNA"/>
</dbReference>
<reference evidence="2" key="1">
    <citation type="submission" date="2014-08" db="EMBL/GenBank/DDBJ databases">
        <authorList>
            <person name="Sharma Rahul"/>
            <person name="Thines Marco"/>
        </authorList>
    </citation>
    <scope>NUCLEOTIDE SEQUENCE</scope>
</reference>
<protein>
    <submittedName>
        <fullName evidence="2">Uncharacterized protein</fullName>
    </submittedName>
</protein>
<name>A0A0F7SHA3_PHARH</name>
<sequence>MPPVVPIFLSVAALSGLAYAFVYEPYLADRLETWLYGVLETRRQNRRQPVRAQPAEWAQTSSLDIDMMSSGTWDDRSMNIGLMHSREPIESESGLLRHRRAKDTTRTLFDYADRIDLPPLLPVSSIRTPSNELMSIPALTPDPTFFTPATSDPPSQCLTPTDPQTPKRPSSPSGMTTSSDMLSSVSDISRHVLSRSGSLSSGIGSVSGSIGFETDDPFGAEDESSDGGWSEV</sequence>
<feature type="compositionally biased region" description="Low complexity" evidence="1">
    <location>
        <begin position="175"/>
        <end position="187"/>
    </location>
</feature>
<proteinExistence type="predicted"/>
<feature type="region of interest" description="Disordered" evidence="1">
    <location>
        <begin position="141"/>
        <end position="232"/>
    </location>
</feature>
<evidence type="ECO:0000313" key="2">
    <source>
        <dbReference type="EMBL" id="CDZ97745.1"/>
    </source>
</evidence>
<organism evidence="2">
    <name type="scientific">Phaffia rhodozyma</name>
    <name type="common">Yeast</name>
    <name type="synonym">Xanthophyllomyces dendrorhous</name>
    <dbReference type="NCBI Taxonomy" id="264483"/>
    <lineage>
        <taxon>Eukaryota</taxon>
        <taxon>Fungi</taxon>
        <taxon>Dikarya</taxon>
        <taxon>Basidiomycota</taxon>
        <taxon>Agaricomycotina</taxon>
        <taxon>Tremellomycetes</taxon>
        <taxon>Cystofilobasidiales</taxon>
        <taxon>Mrakiaceae</taxon>
        <taxon>Phaffia</taxon>
    </lineage>
</organism>
<feature type="compositionally biased region" description="Polar residues" evidence="1">
    <location>
        <begin position="147"/>
        <end position="174"/>
    </location>
</feature>
<feature type="compositionally biased region" description="Low complexity" evidence="1">
    <location>
        <begin position="194"/>
        <end position="211"/>
    </location>
</feature>
<dbReference type="AlphaFoldDB" id="A0A0F7SHA3"/>